<evidence type="ECO:0000256" key="9">
    <source>
        <dbReference type="ARBA" id="ARBA00023303"/>
    </source>
</evidence>
<evidence type="ECO:0000256" key="11">
    <source>
        <dbReference type="SAM" id="MobiDB-lite"/>
    </source>
</evidence>
<evidence type="ECO:0000256" key="1">
    <source>
        <dbReference type="ARBA" id="ARBA00004141"/>
    </source>
</evidence>
<evidence type="ECO:0000313" key="15">
    <source>
        <dbReference type="Proteomes" id="UP000187035"/>
    </source>
</evidence>
<dbReference type="CDD" id="cd00400">
    <property type="entry name" value="Voltage_gated_ClC"/>
    <property type="match status" value="1"/>
</dbReference>
<evidence type="ECO:0000256" key="3">
    <source>
        <dbReference type="ARBA" id="ARBA00022692"/>
    </source>
</evidence>
<keyword evidence="2" id="KW-0813">Transport</keyword>
<dbReference type="PROSITE" id="PS51371">
    <property type="entry name" value="CBS"/>
    <property type="match status" value="1"/>
</dbReference>
<dbReference type="Gene3D" id="1.10.3080.10">
    <property type="entry name" value="Clc chloride channel"/>
    <property type="match status" value="1"/>
</dbReference>
<dbReference type="Pfam" id="PF00571">
    <property type="entry name" value="CBS"/>
    <property type="match status" value="1"/>
</dbReference>
<dbReference type="PANTHER" id="PTHR43427">
    <property type="entry name" value="CHLORIDE CHANNEL PROTEIN CLC-E"/>
    <property type="match status" value="1"/>
</dbReference>
<proteinExistence type="predicted"/>
<keyword evidence="5" id="KW-0406">Ion transport</keyword>
<dbReference type="GO" id="GO:0005254">
    <property type="term" value="F:chloride channel activity"/>
    <property type="evidence" value="ECO:0007669"/>
    <property type="project" value="UniProtKB-KW"/>
</dbReference>
<evidence type="ECO:0000313" key="14">
    <source>
        <dbReference type="EMBL" id="OMG38475.1"/>
    </source>
</evidence>
<reference evidence="14 15" key="1">
    <citation type="submission" date="2016-12" db="EMBL/GenBank/DDBJ databases">
        <title>Genomic comparison of strains in the 'Actinomyces naeslundii' group.</title>
        <authorList>
            <person name="Mughal S.R."/>
            <person name="Do T."/>
            <person name="Gilbert S.C."/>
            <person name="Witherden E.A."/>
            <person name="Didelot X."/>
            <person name="Beighton D."/>
        </authorList>
    </citation>
    <scope>NUCLEOTIDE SEQUENCE [LARGE SCALE GENOMIC DNA]</scope>
    <source>
        <strain evidence="14 15">NCTC 10301</strain>
    </source>
</reference>
<feature type="transmembrane region" description="Helical" evidence="12">
    <location>
        <begin position="25"/>
        <end position="49"/>
    </location>
</feature>
<evidence type="ECO:0000256" key="5">
    <source>
        <dbReference type="ARBA" id="ARBA00023065"/>
    </source>
</evidence>
<dbReference type="GO" id="GO:0034707">
    <property type="term" value="C:chloride channel complex"/>
    <property type="evidence" value="ECO:0007669"/>
    <property type="project" value="UniProtKB-KW"/>
</dbReference>
<feature type="transmembrane region" description="Helical" evidence="12">
    <location>
        <begin position="287"/>
        <end position="305"/>
    </location>
</feature>
<feature type="transmembrane region" description="Helical" evidence="12">
    <location>
        <begin position="248"/>
        <end position="267"/>
    </location>
</feature>
<dbReference type="InterPro" id="IPR046342">
    <property type="entry name" value="CBS_dom_sf"/>
</dbReference>
<dbReference type="CDD" id="cd02205">
    <property type="entry name" value="CBS_pair_SF"/>
    <property type="match status" value="1"/>
</dbReference>
<feature type="transmembrane region" description="Helical" evidence="12">
    <location>
        <begin position="352"/>
        <end position="372"/>
    </location>
</feature>
<dbReference type="PRINTS" id="PR00762">
    <property type="entry name" value="CLCHANNEL"/>
</dbReference>
<evidence type="ECO:0000256" key="6">
    <source>
        <dbReference type="ARBA" id="ARBA00023136"/>
    </source>
</evidence>
<feature type="region of interest" description="Disordered" evidence="11">
    <location>
        <begin position="648"/>
        <end position="667"/>
    </location>
</feature>
<dbReference type="PANTHER" id="PTHR43427:SF6">
    <property type="entry name" value="CHLORIDE CHANNEL PROTEIN CLC-E"/>
    <property type="match status" value="1"/>
</dbReference>
<evidence type="ECO:0000256" key="7">
    <source>
        <dbReference type="ARBA" id="ARBA00023173"/>
    </source>
</evidence>
<dbReference type="SMART" id="SM00116">
    <property type="entry name" value="CBS"/>
    <property type="match status" value="1"/>
</dbReference>
<dbReference type="Gene3D" id="3.10.580.10">
    <property type="entry name" value="CBS-domain"/>
    <property type="match status" value="1"/>
</dbReference>
<feature type="transmembrane region" description="Helical" evidence="12">
    <location>
        <begin position="211"/>
        <end position="236"/>
    </location>
</feature>
<dbReference type="RefSeq" id="WP_076142459.1">
    <property type="nucleotide sequence ID" value="NZ_CP066049.1"/>
</dbReference>
<dbReference type="InterPro" id="IPR000644">
    <property type="entry name" value="CBS_dom"/>
</dbReference>
<keyword evidence="4 12" id="KW-1133">Transmembrane helix</keyword>
<comment type="subcellular location">
    <subcellularLocation>
        <location evidence="1">Membrane</location>
        <topology evidence="1">Multi-pass membrane protein</topology>
    </subcellularLocation>
</comment>
<feature type="domain" description="CBS" evidence="13">
    <location>
        <begin position="467"/>
        <end position="529"/>
    </location>
</feature>
<keyword evidence="3 12" id="KW-0812">Transmembrane</keyword>
<evidence type="ECO:0000259" key="13">
    <source>
        <dbReference type="PROSITE" id="PS51371"/>
    </source>
</evidence>
<feature type="transmembrane region" description="Helical" evidence="12">
    <location>
        <begin position="326"/>
        <end position="346"/>
    </location>
</feature>
<dbReference type="SUPFAM" id="SSF81340">
    <property type="entry name" value="Clc chloride channel"/>
    <property type="match status" value="1"/>
</dbReference>
<dbReference type="Pfam" id="PF00654">
    <property type="entry name" value="Voltage_CLC"/>
    <property type="match status" value="1"/>
</dbReference>
<dbReference type="InterPro" id="IPR014743">
    <property type="entry name" value="Cl-channel_core"/>
</dbReference>
<organism evidence="14 15">
    <name type="scientific">Actinomyces naeslundii</name>
    <dbReference type="NCBI Taxonomy" id="1655"/>
    <lineage>
        <taxon>Bacteria</taxon>
        <taxon>Bacillati</taxon>
        <taxon>Actinomycetota</taxon>
        <taxon>Actinomycetes</taxon>
        <taxon>Actinomycetales</taxon>
        <taxon>Actinomycetaceae</taxon>
        <taxon>Actinomyces</taxon>
    </lineage>
</organism>
<evidence type="ECO:0000256" key="10">
    <source>
        <dbReference type="PROSITE-ProRule" id="PRU00703"/>
    </source>
</evidence>
<feature type="transmembrane region" description="Helical" evidence="12">
    <location>
        <begin position="69"/>
        <end position="92"/>
    </location>
</feature>
<feature type="transmembrane region" description="Helical" evidence="12">
    <location>
        <begin position="174"/>
        <end position="199"/>
    </location>
</feature>
<dbReference type="EMBL" id="MSRR01000003">
    <property type="protein sequence ID" value="OMG38475.1"/>
    <property type="molecule type" value="Genomic_DNA"/>
</dbReference>
<dbReference type="InterPro" id="IPR050368">
    <property type="entry name" value="ClC-type_chloride_channel"/>
</dbReference>
<keyword evidence="6 12" id="KW-0472">Membrane</keyword>
<dbReference type="Proteomes" id="UP000187035">
    <property type="component" value="Unassembled WGS sequence"/>
</dbReference>
<dbReference type="SUPFAM" id="SSF54631">
    <property type="entry name" value="CBS-domain pair"/>
    <property type="match status" value="1"/>
</dbReference>
<evidence type="ECO:0000256" key="12">
    <source>
        <dbReference type="SAM" id="Phobius"/>
    </source>
</evidence>
<keyword evidence="9" id="KW-0407">Ion channel</keyword>
<dbReference type="GeneID" id="64256595"/>
<evidence type="ECO:0000256" key="8">
    <source>
        <dbReference type="ARBA" id="ARBA00023214"/>
    </source>
</evidence>
<protein>
    <submittedName>
        <fullName evidence="14">Chloride channel protein</fullName>
    </submittedName>
</protein>
<keyword evidence="10" id="KW-0129">CBS domain</keyword>
<dbReference type="InterPro" id="IPR001807">
    <property type="entry name" value="ClC"/>
</dbReference>
<gene>
    <name evidence="14" type="ORF">BKH33_01470</name>
</gene>
<evidence type="ECO:0000256" key="4">
    <source>
        <dbReference type="ARBA" id="ARBA00022989"/>
    </source>
</evidence>
<feature type="transmembrane region" description="Helical" evidence="12">
    <location>
        <begin position="379"/>
        <end position="406"/>
    </location>
</feature>
<accession>A0A854DD42</accession>
<feature type="compositionally biased region" description="Basic residues" evidence="11">
    <location>
        <begin position="650"/>
        <end position="667"/>
    </location>
</feature>
<keyword evidence="8" id="KW-0868">Chloride</keyword>
<keyword evidence="7" id="KW-0869">Chloride channel</keyword>
<comment type="caution">
    <text evidence="14">The sequence shown here is derived from an EMBL/GenBank/DDBJ whole genome shotgun (WGS) entry which is preliminary data.</text>
</comment>
<sequence>MDHAWRRLSRPLSRRAGSLFRHHRLGLYLLAVLVGLASGLGAVLFRMGIDAWSQLLSGADDYTLSMGPSVGSLAALGTWFVLVAPVLSGLIVGPLMSRLGHTPTGHGVAGVIWSTRHGNGTMAPIPALAMTTSSALTIGGGGSVGPEGPIAELGASTANVIGRGLNLPKLPVRYLAAAGTAAGIAAAFNAPLAGAFFALEVVLMGFSADAFIVIVLACVASTVLSHHLLGTTLSLSLPYLDLSGDAQLGWVALLGVTGGGVGIGFMRLRFIVLDALTRGWQRLGVPIWVRPAIGGLAVGAVLLVLPEMYGESSAALNRALAGRYTLTLLLVLCVGKMLATSLTLGMGFVGGVFAPSLFIGGTLGAAFGTLVAPSYAPAAGVFGVIGMGAVFAGAARAPMTAVLLIIEMTGQHALLLPLMLATVLATFASRFLSRGTLFTEELRRRGEDVEDPMSTTLLGRTRASQLMIDPPAVVQATATVHQAAALMSRHGASVLPVVRARSDDTRELLGCVTAAQLTAALLGDEADDAVDDAPLATTVAELPLVSDRLSREAEATDVLEALTRTHLEGLPVVAGESGSASDQRPDQPADQLVGWVCQRIVVERIYEVQARARAAASAYTSLGSRLQDRWHARPVPARRISRISRISSRGSRRFRRRGARRHPGHSD</sequence>
<feature type="transmembrane region" description="Helical" evidence="12">
    <location>
        <begin position="412"/>
        <end position="433"/>
    </location>
</feature>
<evidence type="ECO:0000256" key="2">
    <source>
        <dbReference type="ARBA" id="ARBA00022448"/>
    </source>
</evidence>
<dbReference type="AlphaFoldDB" id="A0A854DD42"/>
<name>A0A854DD42_ACTNA</name>